<dbReference type="RefSeq" id="WP_080021613.1">
    <property type="nucleotide sequence ID" value="NZ_LTAY01000015.1"/>
</dbReference>
<dbReference type="EMBL" id="LTAY01000015">
    <property type="protein sequence ID" value="OPX50367.1"/>
    <property type="molecule type" value="Genomic_DNA"/>
</dbReference>
<comment type="similarity">
    <text evidence="1">Belongs to the NAD(P)-dependent epimerase/dehydratase family.</text>
</comment>
<evidence type="ECO:0000313" key="3">
    <source>
        <dbReference type="EMBL" id="OPX50367.1"/>
    </source>
</evidence>
<name>A0A1V4SYP1_9CLOT</name>
<dbReference type="AlphaFoldDB" id="A0A1V4SYP1"/>
<dbReference type="Pfam" id="PF01370">
    <property type="entry name" value="Epimerase"/>
    <property type="match status" value="1"/>
</dbReference>
<reference evidence="3 4" key="1">
    <citation type="submission" date="2016-02" db="EMBL/GenBank/DDBJ databases">
        <title>Genome sequence of Clostridium thermobutyricum DSM 4928.</title>
        <authorList>
            <person name="Poehlein A."/>
            <person name="Daniel R."/>
        </authorList>
    </citation>
    <scope>NUCLEOTIDE SEQUENCE [LARGE SCALE GENOMIC DNA]</scope>
    <source>
        <strain evidence="3 4">DSM 4928</strain>
    </source>
</reference>
<protein>
    <submittedName>
        <fullName evidence="3">dTDP-6-deoxy-L-talose 4-dehydrogenase (NAD(+))</fullName>
        <ecNumber evidence="3">1.1.1.339</ecNumber>
    </submittedName>
</protein>
<organism evidence="3 4">
    <name type="scientific">Clostridium thermobutyricum DSM 4928</name>
    <dbReference type="NCBI Taxonomy" id="1121339"/>
    <lineage>
        <taxon>Bacteria</taxon>
        <taxon>Bacillati</taxon>
        <taxon>Bacillota</taxon>
        <taxon>Clostridia</taxon>
        <taxon>Eubacteriales</taxon>
        <taxon>Clostridiaceae</taxon>
        <taxon>Clostridium</taxon>
    </lineage>
</organism>
<dbReference type="Proteomes" id="UP000191448">
    <property type="component" value="Unassembled WGS sequence"/>
</dbReference>
<dbReference type="InterPro" id="IPR001509">
    <property type="entry name" value="Epimerase_deHydtase"/>
</dbReference>
<dbReference type="GO" id="GO:0016491">
    <property type="term" value="F:oxidoreductase activity"/>
    <property type="evidence" value="ECO:0007669"/>
    <property type="project" value="UniProtKB-KW"/>
</dbReference>
<feature type="domain" description="NAD-dependent epimerase/dehydratase" evidence="2">
    <location>
        <begin position="3"/>
        <end position="209"/>
    </location>
</feature>
<evidence type="ECO:0000259" key="2">
    <source>
        <dbReference type="Pfam" id="PF01370"/>
    </source>
</evidence>
<dbReference type="OrthoDB" id="142826at2"/>
<comment type="caution">
    <text evidence="3">The sequence shown here is derived from an EMBL/GenBank/DDBJ whole genome shotgun (WGS) entry which is preliminary data.</text>
</comment>
<dbReference type="PANTHER" id="PTHR43000">
    <property type="entry name" value="DTDP-D-GLUCOSE 4,6-DEHYDRATASE-RELATED"/>
    <property type="match status" value="1"/>
</dbReference>
<keyword evidence="3" id="KW-0560">Oxidoreductase</keyword>
<evidence type="ECO:0000313" key="4">
    <source>
        <dbReference type="Proteomes" id="UP000191448"/>
    </source>
</evidence>
<evidence type="ECO:0000256" key="1">
    <source>
        <dbReference type="ARBA" id="ARBA00007637"/>
    </source>
</evidence>
<dbReference type="Gene3D" id="3.40.50.720">
    <property type="entry name" value="NAD(P)-binding Rossmann-like Domain"/>
    <property type="match status" value="1"/>
</dbReference>
<gene>
    <name evidence="3" type="primary">tll</name>
    <name evidence="3" type="ORF">CLTHE_02240</name>
</gene>
<dbReference type="SUPFAM" id="SSF51735">
    <property type="entry name" value="NAD(P)-binding Rossmann-fold domains"/>
    <property type="match status" value="1"/>
</dbReference>
<proteinExistence type="inferred from homology"/>
<dbReference type="EC" id="1.1.1.339" evidence="3"/>
<accession>A0A1V4SYP1</accession>
<dbReference type="InterPro" id="IPR036291">
    <property type="entry name" value="NAD(P)-bd_dom_sf"/>
</dbReference>
<sequence>MKILVTGANGYLGKHVVNKLVDMGYTVYASDLNFNGINEKAIKVYEPIFSEKKDIYKLVGAPDICIHLAWRDGFVHESENHIVDLSKHYIFLKNMIENGLKHLVVMGTMHEVGYYEGKIDENTPTNPLSKYGIAKNTLRQLLQNLERRNEFIFQWLRAYYIIGDDLRGNSIFSKIALMESKGEKYFPFTTGENKYDFISIEELTNQIVMSSIQNEITGIINCCSGNPVKLKDKVEEFIKKNNFKIKLKYGVYPSRIYDSPEIWGDNSKIIKILNNK</sequence>